<dbReference type="Proteomes" id="UP000323324">
    <property type="component" value="Unassembled WGS sequence"/>
</dbReference>
<dbReference type="EMBL" id="VSKM01000005">
    <property type="protein sequence ID" value="TYB75971.1"/>
    <property type="molecule type" value="Genomic_DNA"/>
</dbReference>
<evidence type="ECO:0000313" key="2">
    <source>
        <dbReference type="EMBL" id="TYB75971.1"/>
    </source>
</evidence>
<comment type="caution">
    <text evidence="2">The sequence shown here is derived from an EMBL/GenBank/DDBJ whole genome shotgun (WGS) entry which is preliminary data.</text>
</comment>
<feature type="domain" description="Deacetylase PdaC" evidence="1">
    <location>
        <begin position="41"/>
        <end position="148"/>
    </location>
</feature>
<dbReference type="AlphaFoldDB" id="A0A8H2QFG8"/>
<gene>
    <name evidence="2" type="ORF">ES676_05845</name>
</gene>
<evidence type="ECO:0000259" key="1">
    <source>
        <dbReference type="Pfam" id="PF13739"/>
    </source>
</evidence>
<name>A0A8H2QFG8_9FLAO</name>
<keyword evidence="3" id="KW-1185">Reference proteome</keyword>
<organism evidence="2 3">
    <name type="scientific">Bizionia saleffrena</name>
    <dbReference type="NCBI Taxonomy" id="291189"/>
    <lineage>
        <taxon>Bacteria</taxon>
        <taxon>Pseudomonadati</taxon>
        <taxon>Bacteroidota</taxon>
        <taxon>Flavobacteriia</taxon>
        <taxon>Flavobacteriales</taxon>
        <taxon>Flavobacteriaceae</taxon>
        <taxon>Bizionia</taxon>
    </lineage>
</organism>
<dbReference type="Gene3D" id="3.30.565.40">
    <property type="entry name" value="Fervidobacterium nodosum Rt17-B1 like"/>
    <property type="match status" value="1"/>
</dbReference>
<dbReference type="InterPro" id="IPR025303">
    <property type="entry name" value="PdaC"/>
</dbReference>
<proteinExistence type="predicted"/>
<evidence type="ECO:0000313" key="3">
    <source>
        <dbReference type="Proteomes" id="UP000323324"/>
    </source>
</evidence>
<dbReference type="Pfam" id="PF13739">
    <property type="entry name" value="PdaC"/>
    <property type="match status" value="1"/>
</dbReference>
<dbReference type="RefSeq" id="WP_148369295.1">
    <property type="nucleotide sequence ID" value="NZ_VSKM01000005.1"/>
</dbReference>
<accession>A0A8H2QFG8</accession>
<sequence length="247" mass="27380">MFNSFSIKALKTILILVISVTVFSCKKETTLTFSTTSILTDNETVVEVNIPKAEGNTEAAQAINRTLENYTNMALTVDSANTMQPTIEDNITAFNASYSTFKTEIGKTLLTDLPSWEALVDGEISFQNESIICIVMNSSINTGGAQGIFNIKFFNFDATTGEELQTKDLITDVEAFTTLVKKHYDKELETGYEASNLEPNDAPFSFPENLGFSEDGVIIFYDRSSSLSNDPLEFTISYTIANKYLKF</sequence>
<reference evidence="2 3" key="1">
    <citation type="submission" date="2019-08" db="EMBL/GenBank/DDBJ databases">
        <title>Genomes of Antarctic Bizionia species.</title>
        <authorList>
            <person name="Bowman J.P."/>
        </authorList>
    </citation>
    <scope>NUCLEOTIDE SEQUENCE [LARGE SCALE GENOMIC DNA]</scope>
    <source>
        <strain evidence="2 3">HFD</strain>
    </source>
</reference>
<protein>
    <submittedName>
        <fullName evidence="2">DUF4163 domain-containing protein</fullName>
    </submittedName>
</protein>